<sequence>MRRILSPFNLMLILVCFLINTAASIAANPQPPTKSQMAADWQRAKAYTKEYLDAMPEEGLGFKPTPEMRSFAEQMLHLANANFMFAATASGKANPYQGKNLEKLPEYRTKAALAKVVLESYDFVTDAINGTTDAQLNENMKLFNQELSKGLAYEKAFEHQTHHRGQTTVYIRLKGIKPPNEKLF</sequence>
<evidence type="ECO:0000313" key="3">
    <source>
        <dbReference type="EMBL" id="GEO06988.1"/>
    </source>
</evidence>
<evidence type="ECO:0000259" key="2">
    <source>
        <dbReference type="Pfam" id="PF12867"/>
    </source>
</evidence>
<evidence type="ECO:0000313" key="4">
    <source>
        <dbReference type="Proteomes" id="UP000321532"/>
    </source>
</evidence>
<dbReference type="AlphaFoldDB" id="A0A512B4T5"/>
<dbReference type="EMBL" id="BJYS01000048">
    <property type="protein sequence ID" value="GEO06988.1"/>
    <property type="molecule type" value="Genomic_DNA"/>
</dbReference>
<comment type="caution">
    <text evidence="3">The sequence shown here is derived from an EMBL/GenBank/DDBJ whole genome shotgun (WGS) entry which is preliminary data.</text>
</comment>
<dbReference type="Pfam" id="PF12867">
    <property type="entry name" value="DinB_2"/>
    <property type="match status" value="1"/>
</dbReference>
<feature type="chain" id="PRO_5022210512" description="DinB-like domain-containing protein" evidence="1">
    <location>
        <begin position="27"/>
        <end position="184"/>
    </location>
</feature>
<dbReference type="Proteomes" id="UP000321532">
    <property type="component" value="Unassembled WGS sequence"/>
</dbReference>
<feature type="signal peptide" evidence="1">
    <location>
        <begin position="1"/>
        <end position="26"/>
    </location>
</feature>
<feature type="domain" description="DinB-like" evidence="2">
    <location>
        <begin position="42"/>
        <end position="166"/>
    </location>
</feature>
<name>A0A512B4T5_9BACT</name>
<proteinExistence type="predicted"/>
<dbReference type="SUPFAM" id="SSF109854">
    <property type="entry name" value="DinB/YfiT-like putative metalloenzymes"/>
    <property type="match status" value="1"/>
</dbReference>
<protein>
    <recommendedName>
        <fullName evidence="2">DinB-like domain-containing protein</fullName>
    </recommendedName>
</protein>
<dbReference type="InterPro" id="IPR024775">
    <property type="entry name" value="DinB-like"/>
</dbReference>
<dbReference type="InterPro" id="IPR034660">
    <property type="entry name" value="DinB/YfiT-like"/>
</dbReference>
<dbReference type="RefSeq" id="WP_146904228.1">
    <property type="nucleotide sequence ID" value="NZ_BJYS01000048.1"/>
</dbReference>
<reference evidence="3 4" key="1">
    <citation type="submission" date="2019-07" db="EMBL/GenBank/DDBJ databases">
        <title>Whole genome shotgun sequence of Adhaeribacter aerolatus NBRC 106133.</title>
        <authorList>
            <person name="Hosoyama A."/>
            <person name="Uohara A."/>
            <person name="Ohji S."/>
            <person name="Ichikawa N."/>
        </authorList>
    </citation>
    <scope>NUCLEOTIDE SEQUENCE [LARGE SCALE GENOMIC DNA]</scope>
    <source>
        <strain evidence="3 4">NBRC 106133</strain>
    </source>
</reference>
<dbReference type="OrthoDB" id="119432at2"/>
<organism evidence="3 4">
    <name type="scientific">Adhaeribacter aerolatus</name>
    <dbReference type="NCBI Taxonomy" id="670289"/>
    <lineage>
        <taxon>Bacteria</taxon>
        <taxon>Pseudomonadati</taxon>
        <taxon>Bacteroidota</taxon>
        <taxon>Cytophagia</taxon>
        <taxon>Cytophagales</taxon>
        <taxon>Hymenobacteraceae</taxon>
        <taxon>Adhaeribacter</taxon>
    </lineage>
</organism>
<keyword evidence="4" id="KW-1185">Reference proteome</keyword>
<accession>A0A512B4T5</accession>
<gene>
    <name evidence="3" type="ORF">AAE02nite_46520</name>
</gene>
<dbReference type="Gene3D" id="1.20.120.450">
    <property type="entry name" value="dinb family like domain"/>
    <property type="match status" value="1"/>
</dbReference>
<evidence type="ECO:0000256" key="1">
    <source>
        <dbReference type="SAM" id="SignalP"/>
    </source>
</evidence>
<keyword evidence="1" id="KW-0732">Signal</keyword>